<reference evidence="1 2" key="1">
    <citation type="submission" date="2019-08" db="EMBL/GenBank/DDBJ databases">
        <authorList>
            <person name="Alioto T."/>
            <person name="Alioto T."/>
            <person name="Gomez Garrido J."/>
        </authorList>
    </citation>
    <scope>NUCLEOTIDE SEQUENCE [LARGE SCALE GENOMIC DNA]</scope>
</reference>
<dbReference type="Proteomes" id="UP000325440">
    <property type="component" value="Unassembled WGS sequence"/>
</dbReference>
<feature type="non-terminal residue" evidence="1">
    <location>
        <position position="73"/>
    </location>
</feature>
<evidence type="ECO:0000313" key="2">
    <source>
        <dbReference type="Proteomes" id="UP000325440"/>
    </source>
</evidence>
<keyword evidence="2" id="KW-1185">Reference proteome</keyword>
<accession>A0A5E4M3U1</accession>
<organism evidence="1 2">
    <name type="scientific">Cinara cedri</name>
    <dbReference type="NCBI Taxonomy" id="506608"/>
    <lineage>
        <taxon>Eukaryota</taxon>
        <taxon>Metazoa</taxon>
        <taxon>Ecdysozoa</taxon>
        <taxon>Arthropoda</taxon>
        <taxon>Hexapoda</taxon>
        <taxon>Insecta</taxon>
        <taxon>Pterygota</taxon>
        <taxon>Neoptera</taxon>
        <taxon>Paraneoptera</taxon>
        <taxon>Hemiptera</taxon>
        <taxon>Sternorrhyncha</taxon>
        <taxon>Aphidomorpha</taxon>
        <taxon>Aphidoidea</taxon>
        <taxon>Aphididae</taxon>
        <taxon>Lachninae</taxon>
        <taxon>Cinara</taxon>
    </lineage>
</organism>
<sequence>MLPRDSRTIFVMLGVQCPRALFRRSESSDIQSVIGVPTHTHTYRDNVAAPRKTTPAQLRLLDNTNRGATLRRT</sequence>
<name>A0A5E4M3U1_9HEMI</name>
<evidence type="ECO:0000313" key="1">
    <source>
        <dbReference type="EMBL" id="VVC25818.1"/>
    </source>
</evidence>
<proteinExistence type="predicted"/>
<dbReference type="EMBL" id="CABPRJ010000020">
    <property type="protein sequence ID" value="VVC25818.1"/>
    <property type="molecule type" value="Genomic_DNA"/>
</dbReference>
<protein>
    <submittedName>
        <fullName evidence="1">Uncharacterized protein</fullName>
    </submittedName>
</protein>
<dbReference type="AlphaFoldDB" id="A0A5E4M3U1"/>
<gene>
    <name evidence="1" type="ORF">CINCED_3A016119</name>
</gene>